<reference evidence="1 2" key="1">
    <citation type="submission" date="2016-10" db="EMBL/GenBank/DDBJ databases">
        <title>Complete Genome Sequence of Peptococcaceae strain DCMF.</title>
        <authorList>
            <person name="Edwards R.J."/>
            <person name="Holland S.I."/>
            <person name="Deshpande N.P."/>
            <person name="Wong Y.K."/>
            <person name="Ertan H."/>
            <person name="Manefield M."/>
            <person name="Russell T.L."/>
            <person name="Lee M.J."/>
        </authorList>
    </citation>
    <scope>NUCLEOTIDE SEQUENCE [LARGE SCALE GENOMIC DNA]</scope>
    <source>
        <strain evidence="1 2">DCMF</strain>
    </source>
</reference>
<proteinExistence type="predicted"/>
<accession>A0A3G1KUC1</accession>
<organism evidence="1 2">
    <name type="scientific">Formimonas warabiya</name>
    <dbReference type="NCBI Taxonomy" id="1761012"/>
    <lineage>
        <taxon>Bacteria</taxon>
        <taxon>Bacillati</taxon>
        <taxon>Bacillota</taxon>
        <taxon>Clostridia</taxon>
        <taxon>Eubacteriales</taxon>
        <taxon>Peptococcaceae</taxon>
        <taxon>Candidatus Formimonas</taxon>
    </lineage>
</organism>
<dbReference type="AlphaFoldDB" id="A0A3G1KUC1"/>
<gene>
    <name evidence="1" type="ORF">DCMF_15735</name>
</gene>
<dbReference type="InterPro" id="IPR041881">
    <property type="entry name" value="PqqD_sf"/>
</dbReference>
<name>A0A3G1KUC1_FORW1</name>
<protein>
    <submittedName>
        <fullName evidence="1">Pyrroloquinoline quinone biosynthesis protein</fullName>
    </submittedName>
</protein>
<dbReference type="KEGG" id="fwa:DCMF_15735"/>
<evidence type="ECO:0000313" key="1">
    <source>
        <dbReference type="EMBL" id="ATW26030.1"/>
    </source>
</evidence>
<dbReference type="Proteomes" id="UP000323521">
    <property type="component" value="Chromosome"/>
</dbReference>
<dbReference type="EMBL" id="CP017634">
    <property type="protein sequence ID" value="ATW26030.1"/>
    <property type="molecule type" value="Genomic_DNA"/>
</dbReference>
<keyword evidence="2" id="KW-1185">Reference proteome</keyword>
<dbReference type="Pfam" id="PF05402">
    <property type="entry name" value="PqqD"/>
    <property type="match status" value="1"/>
</dbReference>
<dbReference type="InterPro" id="IPR008792">
    <property type="entry name" value="PQQD"/>
</dbReference>
<sequence>MKRVKKVKIKEGYILREVAGNSVVVAVGKTALDFNGLITLNSTGVFLWKMLEKDADEQALVAAMLREYEIDAPTAKTDIAEFIDKLKGADLLA</sequence>
<evidence type="ECO:0000313" key="2">
    <source>
        <dbReference type="Proteomes" id="UP000323521"/>
    </source>
</evidence>
<dbReference type="Gene3D" id="1.10.10.1150">
    <property type="entry name" value="Coenzyme PQQ synthesis protein D (PqqD)"/>
    <property type="match status" value="1"/>
</dbReference>